<sequence>MQIESIEIENYRVFRRAKLENLPRLVTLVGANGTGKSTLFDVFSFLKESLSQNVGRAVMRRGGLKELISRGSTGPLQISLKFRESGGRLATYEIAVGDRDGRIVVEREVLKFRRGQRGKPWHFVDFSCGKGTAITNESAYGDLGASEERAEYALDEPDILAIKGLGQFKEFRVVSEFRSLIESWQISDFHIAEARPSNEDGYSEHLSTRGDNVAQVAQYLYTYHRKQFDHILEVMASRVPGVEKVEAKPTEDGRLVLRFQDGSFKDPFIARYVSDGTIKIFAYLVLLHDPKPFPLLAVEEPENQLYPELLPELAEEFRAYARRGGQVFISTHSPDFLNALKLEEVYCLKKISGFTTISRAVDSENLRSLYEAGDLPGYLWKQGLFEGLNQ</sequence>
<dbReference type="GO" id="GO:0016887">
    <property type="term" value="F:ATP hydrolysis activity"/>
    <property type="evidence" value="ECO:0007669"/>
    <property type="project" value="InterPro"/>
</dbReference>
<dbReference type="PIRSF" id="PIRSF029347">
    <property type="entry name" value="RecF"/>
    <property type="match status" value="1"/>
</dbReference>
<dbReference type="Proteomes" id="UP000574067">
    <property type="component" value="Unassembled WGS sequence"/>
</dbReference>
<dbReference type="Pfam" id="PF13304">
    <property type="entry name" value="AAA_21"/>
    <property type="match status" value="1"/>
</dbReference>
<dbReference type="PANTHER" id="PTHR40396">
    <property type="entry name" value="ATPASE-LIKE PROTEIN"/>
    <property type="match status" value="1"/>
</dbReference>
<keyword evidence="3" id="KW-1185">Reference proteome</keyword>
<feature type="domain" description="ATPase AAA-type core" evidence="1">
    <location>
        <begin position="26"/>
        <end position="337"/>
    </location>
</feature>
<reference evidence="2 3" key="1">
    <citation type="submission" date="2020-04" db="EMBL/GenBank/DDBJ databases">
        <title>Azohydromonas sp. isolated from soil.</title>
        <authorList>
            <person name="Dahal R.H."/>
        </authorList>
    </citation>
    <scope>NUCLEOTIDE SEQUENCE [LARGE SCALE GENOMIC DNA]</scope>
    <source>
        <strain evidence="2 3">G-1-1-14</strain>
    </source>
</reference>
<name>A0A848FJF7_9BURK</name>
<proteinExistence type="predicted"/>
<accession>A0A848FJF7</accession>
<dbReference type="SUPFAM" id="SSF52540">
    <property type="entry name" value="P-loop containing nucleoside triphosphate hydrolases"/>
    <property type="match status" value="1"/>
</dbReference>
<comment type="caution">
    <text evidence="2">The sequence shown here is derived from an EMBL/GenBank/DDBJ whole genome shotgun (WGS) entry which is preliminary data.</text>
</comment>
<dbReference type="InterPro" id="IPR003959">
    <property type="entry name" value="ATPase_AAA_core"/>
</dbReference>
<dbReference type="AlphaFoldDB" id="A0A848FJF7"/>
<dbReference type="Gene3D" id="3.40.50.300">
    <property type="entry name" value="P-loop containing nucleotide triphosphate hydrolases"/>
    <property type="match status" value="1"/>
</dbReference>
<dbReference type="PANTHER" id="PTHR40396:SF1">
    <property type="entry name" value="ATPASE AAA-TYPE CORE DOMAIN-CONTAINING PROTEIN"/>
    <property type="match status" value="1"/>
</dbReference>
<evidence type="ECO:0000313" key="2">
    <source>
        <dbReference type="EMBL" id="NML18373.1"/>
    </source>
</evidence>
<dbReference type="InterPro" id="IPR014555">
    <property type="entry name" value="RecF-like"/>
</dbReference>
<dbReference type="InterPro" id="IPR027417">
    <property type="entry name" value="P-loop_NTPase"/>
</dbReference>
<protein>
    <submittedName>
        <fullName evidence="2">AAA family ATPase</fullName>
    </submittedName>
</protein>
<evidence type="ECO:0000313" key="3">
    <source>
        <dbReference type="Proteomes" id="UP000574067"/>
    </source>
</evidence>
<dbReference type="EMBL" id="JABBFW010000031">
    <property type="protein sequence ID" value="NML18373.1"/>
    <property type="molecule type" value="Genomic_DNA"/>
</dbReference>
<dbReference type="RefSeq" id="WP_169163270.1">
    <property type="nucleotide sequence ID" value="NZ_JABBFW010000031.1"/>
</dbReference>
<dbReference type="GO" id="GO:0005524">
    <property type="term" value="F:ATP binding"/>
    <property type="evidence" value="ECO:0007669"/>
    <property type="project" value="InterPro"/>
</dbReference>
<gene>
    <name evidence="2" type="ORF">HHL10_25720</name>
</gene>
<organism evidence="2 3">
    <name type="scientific">Azohydromonas caseinilytica</name>
    <dbReference type="NCBI Taxonomy" id="2728836"/>
    <lineage>
        <taxon>Bacteria</taxon>
        <taxon>Pseudomonadati</taxon>
        <taxon>Pseudomonadota</taxon>
        <taxon>Betaproteobacteria</taxon>
        <taxon>Burkholderiales</taxon>
        <taxon>Sphaerotilaceae</taxon>
        <taxon>Azohydromonas</taxon>
    </lineage>
</organism>
<evidence type="ECO:0000259" key="1">
    <source>
        <dbReference type="Pfam" id="PF13304"/>
    </source>
</evidence>